<dbReference type="EMBL" id="JACXVP010000003">
    <property type="protein sequence ID" value="KAG5614714.1"/>
    <property type="molecule type" value="Genomic_DNA"/>
</dbReference>
<keyword evidence="2" id="KW-1185">Reference proteome</keyword>
<sequence>MTFIIWTILSQDLSISYVRSGIGLDRDKLGIKAQSSRVLGSCLYEELLESIRLGGMLILNSKKLPNAPEVQPLKGDVTNVKFRNVIQILTQVVTEHVARQGADH</sequence>
<proteinExistence type="predicted"/>
<name>A0A9J5ZRN8_SOLCO</name>
<comment type="caution">
    <text evidence="1">The sequence shown here is derived from an EMBL/GenBank/DDBJ whole genome shotgun (WGS) entry which is preliminary data.</text>
</comment>
<reference evidence="1 2" key="1">
    <citation type="submission" date="2020-09" db="EMBL/GenBank/DDBJ databases">
        <title>De no assembly of potato wild relative species, Solanum commersonii.</title>
        <authorList>
            <person name="Cho K."/>
        </authorList>
    </citation>
    <scope>NUCLEOTIDE SEQUENCE [LARGE SCALE GENOMIC DNA]</scope>
    <source>
        <strain evidence="1">LZ3.2</strain>
        <tissue evidence="1">Leaf</tissue>
    </source>
</reference>
<gene>
    <name evidence="1" type="ORF">H5410_014538</name>
</gene>
<protein>
    <submittedName>
        <fullName evidence="1">Uncharacterized protein</fullName>
    </submittedName>
</protein>
<evidence type="ECO:0000313" key="2">
    <source>
        <dbReference type="Proteomes" id="UP000824120"/>
    </source>
</evidence>
<organism evidence="1 2">
    <name type="scientific">Solanum commersonii</name>
    <name type="common">Commerson's wild potato</name>
    <name type="synonym">Commerson's nightshade</name>
    <dbReference type="NCBI Taxonomy" id="4109"/>
    <lineage>
        <taxon>Eukaryota</taxon>
        <taxon>Viridiplantae</taxon>
        <taxon>Streptophyta</taxon>
        <taxon>Embryophyta</taxon>
        <taxon>Tracheophyta</taxon>
        <taxon>Spermatophyta</taxon>
        <taxon>Magnoliopsida</taxon>
        <taxon>eudicotyledons</taxon>
        <taxon>Gunneridae</taxon>
        <taxon>Pentapetalae</taxon>
        <taxon>asterids</taxon>
        <taxon>lamiids</taxon>
        <taxon>Solanales</taxon>
        <taxon>Solanaceae</taxon>
        <taxon>Solanoideae</taxon>
        <taxon>Solaneae</taxon>
        <taxon>Solanum</taxon>
    </lineage>
</organism>
<accession>A0A9J5ZRN8</accession>
<evidence type="ECO:0000313" key="1">
    <source>
        <dbReference type="EMBL" id="KAG5614714.1"/>
    </source>
</evidence>
<dbReference type="Proteomes" id="UP000824120">
    <property type="component" value="Chromosome 3"/>
</dbReference>
<dbReference type="AlphaFoldDB" id="A0A9J5ZRN8"/>